<evidence type="ECO:0000313" key="4">
    <source>
        <dbReference type="Proteomes" id="UP000682202"/>
    </source>
</evidence>
<name>A0A975PY29_9MYCO</name>
<dbReference type="Pfam" id="PF05305">
    <property type="entry name" value="DUF732"/>
    <property type="match status" value="1"/>
</dbReference>
<keyword evidence="4" id="KW-1185">Reference proteome</keyword>
<dbReference type="KEGG" id="mspg:F6B93_17970"/>
<dbReference type="EMBL" id="CP046600">
    <property type="protein sequence ID" value="QUR68712.1"/>
    <property type="molecule type" value="Genomic_DNA"/>
</dbReference>
<feature type="region of interest" description="Disordered" evidence="1">
    <location>
        <begin position="19"/>
        <end position="81"/>
    </location>
</feature>
<evidence type="ECO:0000259" key="2">
    <source>
        <dbReference type="Pfam" id="PF05305"/>
    </source>
</evidence>
<gene>
    <name evidence="3" type="ORF">F6B93_17970</name>
</gene>
<accession>A0A975PY29</accession>
<reference evidence="3" key="1">
    <citation type="submission" date="2019-12" db="EMBL/GenBank/DDBJ databases">
        <title>Mycobacterium spongiae sp. nov.</title>
        <authorList>
            <person name="Stinear T."/>
        </authorList>
    </citation>
    <scope>NUCLEOTIDE SEQUENCE</scope>
    <source>
        <strain evidence="3">FSD4b-SM</strain>
    </source>
</reference>
<protein>
    <submittedName>
        <fullName evidence="3">DUF732 domain-containing protein</fullName>
    </submittedName>
</protein>
<feature type="compositionally biased region" description="Basic residues" evidence="1">
    <location>
        <begin position="39"/>
        <end position="51"/>
    </location>
</feature>
<evidence type="ECO:0000256" key="1">
    <source>
        <dbReference type="SAM" id="MobiDB-lite"/>
    </source>
</evidence>
<dbReference type="InterPro" id="IPR007969">
    <property type="entry name" value="DUF732"/>
</dbReference>
<dbReference type="AlphaFoldDB" id="A0A975PY29"/>
<organism evidence="3 4">
    <name type="scientific">Mycobacterium spongiae</name>
    <dbReference type="NCBI Taxonomy" id="886343"/>
    <lineage>
        <taxon>Bacteria</taxon>
        <taxon>Bacillati</taxon>
        <taxon>Actinomycetota</taxon>
        <taxon>Actinomycetes</taxon>
        <taxon>Mycobacteriales</taxon>
        <taxon>Mycobacteriaceae</taxon>
        <taxon>Mycobacterium</taxon>
    </lineage>
</organism>
<proteinExistence type="predicted"/>
<dbReference type="Proteomes" id="UP000682202">
    <property type="component" value="Chromosome"/>
</dbReference>
<evidence type="ECO:0000313" key="3">
    <source>
        <dbReference type="EMBL" id="QUR68712.1"/>
    </source>
</evidence>
<feature type="domain" description="DUF732" evidence="2">
    <location>
        <begin position="86"/>
        <end position="151"/>
    </location>
</feature>
<sequence length="168" mass="18108">MALSRSVLRRPGRLWFGTVVGRSPGTTRSLRPTTANPRRCARRRRHPRRQAHSPTVAAPPNTAERLKPPPARSPVAAGPNRDATSIATLKSYGLTITDPNPASADGKLMCVLIRQDRPGTEVANAYMSSNPTMRLIDAADVVFAAVSAYCPGPHNIVAVRVVNPTLRT</sequence>